<keyword evidence="3" id="KW-0808">Transferase</keyword>
<dbReference type="CDD" id="cd18095">
    <property type="entry name" value="SpoU-like_rRNA-MTase"/>
    <property type="match status" value="1"/>
</dbReference>
<dbReference type="Proteomes" id="UP001617669">
    <property type="component" value="Unassembled WGS sequence"/>
</dbReference>
<comment type="caution">
    <text evidence="6">The sequence shown here is derived from an EMBL/GenBank/DDBJ whole genome shotgun (WGS) entry which is preliminary data.</text>
</comment>
<dbReference type="Gene3D" id="3.30.1330.30">
    <property type="match status" value="1"/>
</dbReference>
<dbReference type="GO" id="GO:0008168">
    <property type="term" value="F:methyltransferase activity"/>
    <property type="evidence" value="ECO:0007669"/>
    <property type="project" value="UniProtKB-KW"/>
</dbReference>
<dbReference type="PANTHER" id="PTHR43191">
    <property type="entry name" value="RRNA METHYLTRANSFERASE 3"/>
    <property type="match status" value="1"/>
</dbReference>
<protein>
    <submittedName>
        <fullName evidence="6">TrmH family RNA methyltransferase</fullName>
    </submittedName>
</protein>
<dbReference type="Pfam" id="PF22435">
    <property type="entry name" value="MRM3-like_sub_bind"/>
    <property type="match status" value="1"/>
</dbReference>
<dbReference type="InterPro" id="IPR001537">
    <property type="entry name" value="SpoU_MeTrfase"/>
</dbReference>
<dbReference type="RefSeq" id="WP_400878351.1">
    <property type="nucleotide sequence ID" value="NZ_JBIWXY010000001.1"/>
</dbReference>
<accession>A0ABW8GI83</accession>
<dbReference type="SUPFAM" id="SSF55315">
    <property type="entry name" value="L30e-like"/>
    <property type="match status" value="1"/>
</dbReference>
<dbReference type="InterPro" id="IPR029028">
    <property type="entry name" value="Alpha/beta_knot_MTases"/>
</dbReference>
<feature type="domain" description="tRNA/rRNA methyltransferase SpoU type" evidence="4">
    <location>
        <begin position="114"/>
        <end position="250"/>
    </location>
</feature>
<keyword evidence="2 6" id="KW-0489">Methyltransferase</keyword>
<name>A0ABW8GI83_9PROT</name>
<keyword evidence="7" id="KW-1185">Reference proteome</keyword>
<feature type="domain" description="MRM3-like substrate binding" evidence="5">
    <location>
        <begin position="11"/>
        <end position="99"/>
    </location>
</feature>
<reference evidence="6 7" key="1">
    <citation type="submission" date="2024-11" db="EMBL/GenBank/DDBJ databases">
        <authorList>
            <person name="Kaparullina E.N."/>
            <person name="Delegan Y.A."/>
            <person name="Doronina N.V."/>
        </authorList>
    </citation>
    <scope>NUCLEOTIDE SEQUENCE [LARGE SCALE GENOMIC DNA]</scope>
    <source>
        <strain evidence="6 7">7sh_L</strain>
    </source>
</reference>
<dbReference type="Gene3D" id="3.40.1280.10">
    <property type="match status" value="1"/>
</dbReference>
<evidence type="ECO:0000256" key="1">
    <source>
        <dbReference type="ARBA" id="ARBA00007228"/>
    </source>
</evidence>
<dbReference type="PANTHER" id="PTHR43191:SF2">
    <property type="entry name" value="RRNA METHYLTRANSFERASE 3, MITOCHONDRIAL"/>
    <property type="match status" value="1"/>
</dbReference>
<dbReference type="GO" id="GO:0032259">
    <property type="term" value="P:methylation"/>
    <property type="evidence" value="ECO:0007669"/>
    <property type="project" value="UniProtKB-KW"/>
</dbReference>
<evidence type="ECO:0000313" key="7">
    <source>
        <dbReference type="Proteomes" id="UP001617669"/>
    </source>
</evidence>
<sequence length="264" mass="28103">MTFKHITSRDNSLFKQLKKLADNTRERRKNNETLLDGVHLLQAYIEHFGLPKLLITAEGESTYEVGALLQELSDVPTVMFTTLMFAELSPVATPTGILALVDIPSLPMPEQADFVLMLEDIQDPGNLGSMLRSAAAAGVEGVYLSMGCTDAWSPKALRGGQGAQFVLPIVERADLVEVTQAFGGQTLATTLAGTSLYGMDLQQPTAFVIGNEGAGLSEALITAASQQVSIPMIGQVESLNAAAATAVCLFERSRQKAASTRGSD</sequence>
<proteinExistence type="inferred from homology"/>
<evidence type="ECO:0000259" key="5">
    <source>
        <dbReference type="Pfam" id="PF22435"/>
    </source>
</evidence>
<dbReference type="InterPro" id="IPR051259">
    <property type="entry name" value="rRNA_Methyltransferase"/>
</dbReference>
<evidence type="ECO:0000313" key="6">
    <source>
        <dbReference type="EMBL" id="MFJ5444894.1"/>
    </source>
</evidence>
<dbReference type="InterPro" id="IPR029064">
    <property type="entry name" value="Ribosomal_eL30-like_sf"/>
</dbReference>
<dbReference type="InterPro" id="IPR029026">
    <property type="entry name" value="tRNA_m1G_MTases_N"/>
</dbReference>
<dbReference type="EMBL" id="JBIWXY010000001">
    <property type="protein sequence ID" value="MFJ5444894.1"/>
    <property type="molecule type" value="Genomic_DNA"/>
</dbReference>
<organism evidence="6 7">
    <name type="scientific">Methylobacillus methanolivorans</name>
    <dbReference type="NCBI Taxonomy" id="1848927"/>
    <lineage>
        <taxon>Bacteria</taxon>
        <taxon>Pseudomonadati</taxon>
        <taxon>Pseudomonadota</taxon>
        <taxon>Betaproteobacteria</taxon>
        <taxon>Nitrosomonadales</taxon>
        <taxon>Methylophilaceae</taxon>
        <taxon>Methylobacillus</taxon>
    </lineage>
</organism>
<evidence type="ECO:0000256" key="2">
    <source>
        <dbReference type="ARBA" id="ARBA00022603"/>
    </source>
</evidence>
<dbReference type="SUPFAM" id="SSF75217">
    <property type="entry name" value="alpha/beta knot"/>
    <property type="match status" value="1"/>
</dbReference>
<gene>
    <name evidence="6" type="ORF">ACIKP9_01480</name>
</gene>
<dbReference type="Pfam" id="PF00588">
    <property type="entry name" value="SpoU_methylase"/>
    <property type="match status" value="1"/>
</dbReference>
<evidence type="ECO:0000259" key="4">
    <source>
        <dbReference type="Pfam" id="PF00588"/>
    </source>
</evidence>
<dbReference type="InterPro" id="IPR053888">
    <property type="entry name" value="MRM3-like_sub_bind"/>
</dbReference>
<evidence type="ECO:0000256" key="3">
    <source>
        <dbReference type="ARBA" id="ARBA00022679"/>
    </source>
</evidence>
<comment type="similarity">
    <text evidence="1">Belongs to the class IV-like SAM-binding methyltransferase superfamily. RNA methyltransferase TrmH family.</text>
</comment>